<accession>A0ABW5URB8</accession>
<keyword evidence="6" id="KW-0067">ATP-binding</keyword>
<evidence type="ECO:0000256" key="1">
    <source>
        <dbReference type="ARBA" id="ARBA00012513"/>
    </source>
</evidence>
<evidence type="ECO:0000256" key="2">
    <source>
        <dbReference type="ARBA" id="ARBA00022527"/>
    </source>
</evidence>
<evidence type="ECO:0000259" key="9">
    <source>
        <dbReference type="Pfam" id="PF01163"/>
    </source>
</evidence>
<dbReference type="EC" id="2.7.11.1" evidence="1"/>
<keyword evidence="3" id="KW-0808">Transferase</keyword>
<dbReference type="InterPro" id="IPR018934">
    <property type="entry name" value="RIO_dom"/>
</dbReference>
<reference evidence="11" key="1">
    <citation type="journal article" date="2019" name="Int. J. Syst. Evol. Microbiol.">
        <title>The Global Catalogue of Microorganisms (GCM) 10K type strain sequencing project: providing services to taxonomists for standard genome sequencing and annotation.</title>
        <authorList>
            <consortium name="The Broad Institute Genomics Platform"/>
            <consortium name="The Broad Institute Genome Sequencing Center for Infectious Disease"/>
            <person name="Wu L."/>
            <person name="Ma J."/>
        </authorList>
    </citation>
    <scope>NUCLEOTIDE SEQUENCE [LARGE SCALE GENOMIC DNA]</scope>
    <source>
        <strain evidence="11">TISTR 1906</strain>
    </source>
</reference>
<keyword evidence="11" id="KW-1185">Reference proteome</keyword>
<dbReference type="SUPFAM" id="SSF56112">
    <property type="entry name" value="Protein kinase-like (PK-like)"/>
    <property type="match status" value="1"/>
</dbReference>
<evidence type="ECO:0000256" key="4">
    <source>
        <dbReference type="ARBA" id="ARBA00022741"/>
    </source>
</evidence>
<comment type="catalytic activity">
    <reaction evidence="7">
        <text>L-threonyl-[protein] + ATP = O-phospho-L-threonyl-[protein] + ADP + H(+)</text>
        <dbReference type="Rhea" id="RHEA:46608"/>
        <dbReference type="Rhea" id="RHEA-COMP:11060"/>
        <dbReference type="Rhea" id="RHEA-COMP:11605"/>
        <dbReference type="ChEBI" id="CHEBI:15378"/>
        <dbReference type="ChEBI" id="CHEBI:30013"/>
        <dbReference type="ChEBI" id="CHEBI:30616"/>
        <dbReference type="ChEBI" id="CHEBI:61977"/>
        <dbReference type="ChEBI" id="CHEBI:456216"/>
        <dbReference type="EC" id="2.7.11.1"/>
    </reaction>
</comment>
<evidence type="ECO:0000313" key="11">
    <source>
        <dbReference type="Proteomes" id="UP001597463"/>
    </source>
</evidence>
<gene>
    <name evidence="10" type="ORF">ACFSW6_12805</name>
</gene>
<evidence type="ECO:0000256" key="8">
    <source>
        <dbReference type="ARBA" id="ARBA00048679"/>
    </source>
</evidence>
<dbReference type="InterPro" id="IPR011009">
    <property type="entry name" value="Kinase-like_dom_sf"/>
</dbReference>
<name>A0ABW5URB8_9BURK</name>
<keyword evidence="2" id="KW-0723">Serine/threonine-protein kinase</keyword>
<keyword evidence="4" id="KW-0547">Nucleotide-binding</keyword>
<protein>
    <recommendedName>
        <fullName evidence="1">non-specific serine/threonine protein kinase</fullName>
        <ecNumber evidence="1">2.7.11.1</ecNumber>
    </recommendedName>
</protein>
<comment type="catalytic activity">
    <reaction evidence="8">
        <text>L-seryl-[protein] + ATP = O-phospho-L-seryl-[protein] + ADP + H(+)</text>
        <dbReference type="Rhea" id="RHEA:17989"/>
        <dbReference type="Rhea" id="RHEA-COMP:9863"/>
        <dbReference type="Rhea" id="RHEA-COMP:11604"/>
        <dbReference type="ChEBI" id="CHEBI:15378"/>
        <dbReference type="ChEBI" id="CHEBI:29999"/>
        <dbReference type="ChEBI" id="CHEBI:30616"/>
        <dbReference type="ChEBI" id="CHEBI:83421"/>
        <dbReference type="ChEBI" id="CHEBI:456216"/>
        <dbReference type="EC" id="2.7.11.1"/>
    </reaction>
</comment>
<feature type="domain" description="RIO-type" evidence="9">
    <location>
        <begin position="59"/>
        <end position="132"/>
    </location>
</feature>
<proteinExistence type="predicted"/>
<evidence type="ECO:0000256" key="3">
    <source>
        <dbReference type="ARBA" id="ARBA00022679"/>
    </source>
</evidence>
<evidence type="ECO:0000313" key="10">
    <source>
        <dbReference type="EMBL" id="MFD2754972.1"/>
    </source>
</evidence>
<dbReference type="EMBL" id="JBHUMV010000005">
    <property type="protein sequence ID" value="MFD2754972.1"/>
    <property type="molecule type" value="Genomic_DNA"/>
</dbReference>
<evidence type="ECO:0000256" key="7">
    <source>
        <dbReference type="ARBA" id="ARBA00047899"/>
    </source>
</evidence>
<dbReference type="RefSeq" id="WP_066476155.1">
    <property type="nucleotide sequence ID" value="NZ_BCNT01000005.1"/>
</dbReference>
<sequence>MAQPHGIMRYDLESETLWVKRANAGNPGWHYRLLDVLAGLLRLPVLEPVPNPGGAETIRTEVRRLRNFAAAGLRVPQVLAVAETAFVMRHLGRPGQEAPSLSNAIEHAIAQGSEAVLALWRQGLLAIAEVHARGEVLSQAAARNMVCCADGVIGFIDFEDDPAAHLPRAVCMARDALNYAQSTALFLQQAGAMKQAQTHWAAFVQQLPDDAQQVLVRTVRKLSCVRFLPRSRRLGRDTLRVLAAHDLLAAAPVQLLAKP</sequence>
<dbReference type="Pfam" id="PF01163">
    <property type="entry name" value="RIO1"/>
    <property type="match status" value="1"/>
</dbReference>
<dbReference type="Proteomes" id="UP001597463">
    <property type="component" value="Unassembled WGS sequence"/>
</dbReference>
<evidence type="ECO:0000256" key="6">
    <source>
        <dbReference type="ARBA" id="ARBA00022840"/>
    </source>
</evidence>
<keyword evidence="5" id="KW-0418">Kinase</keyword>
<organism evidence="10 11">
    <name type="scientific">Comamonas terrae</name>
    <dbReference type="NCBI Taxonomy" id="673548"/>
    <lineage>
        <taxon>Bacteria</taxon>
        <taxon>Pseudomonadati</taxon>
        <taxon>Pseudomonadota</taxon>
        <taxon>Betaproteobacteria</taxon>
        <taxon>Burkholderiales</taxon>
        <taxon>Comamonadaceae</taxon>
        <taxon>Comamonas</taxon>
    </lineage>
</organism>
<evidence type="ECO:0000256" key="5">
    <source>
        <dbReference type="ARBA" id="ARBA00022777"/>
    </source>
</evidence>
<comment type="caution">
    <text evidence="10">The sequence shown here is derived from an EMBL/GenBank/DDBJ whole genome shotgun (WGS) entry which is preliminary data.</text>
</comment>